<evidence type="ECO:0000313" key="2">
    <source>
        <dbReference type="EMBL" id="EGC04419.1"/>
    </source>
</evidence>
<proteinExistence type="predicted"/>
<keyword evidence="2" id="KW-0808">Transferase</keyword>
<dbReference type="PROSITE" id="PS51186">
    <property type="entry name" value="GNAT"/>
    <property type="match status" value="1"/>
</dbReference>
<dbReference type="OrthoDB" id="1862200at2"/>
<dbReference type="SUPFAM" id="SSF55729">
    <property type="entry name" value="Acyl-CoA N-acyltransferases (Nat)"/>
    <property type="match status" value="1"/>
</dbReference>
<evidence type="ECO:0000313" key="3">
    <source>
        <dbReference type="Proteomes" id="UP000004259"/>
    </source>
</evidence>
<dbReference type="InterPro" id="IPR016181">
    <property type="entry name" value="Acyl_CoA_acyltransferase"/>
</dbReference>
<sequence>MILKCSIEDENKVLSYIGEDYAKCLYLYLDLRKYGIGSDKIEVFIQENDDKEVVAVLLRYYSCIHVYSFDNSFNAAELGLFIEKHGFSMVYCTAQTAELIYKAMPQDLLRSASMSKGWVAQINAINKAPNGLSTMAQDDDFGQIVQLIYEDEDIGRSYKYEELAQQLKERNRSGYTRNMVIKNGNFVIAHACTNAEFDNIAVVAELLVHKDYRRMGYASEIWRDLCYRLLNENKEVYSFYYSDESRSLHKKIGFTEVCEWAKIVFSCDTEKK</sequence>
<evidence type="ECO:0000259" key="1">
    <source>
        <dbReference type="PROSITE" id="PS51186"/>
    </source>
</evidence>
<dbReference type="Gene3D" id="3.40.630.30">
    <property type="match status" value="1"/>
</dbReference>
<dbReference type="Proteomes" id="UP000004259">
    <property type="component" value="Unassembled WGS sequence"/>
</dbReference>
<dbReference type="AlphaFoldDB" id="E9S8J5"/>
<dbReference type="GO" id="GO:0016747">
    <property type="term" value="F:acyltransferase activity, transferring groups other than amino-acyl groups"/>
    <property type="evidence" value="ECO:0007669"/>
    <property type="project" value="InterPro"/>
</dbReference>
<dbReference type="RefSeq" id="WP_002847315.1">
    <property type="nucleotide sequence ID" value="NZ_ADKM02000024.1"/>
</dbReference>
<organism evidence="2 3">
    <name type="scientific">Ruminococcus albus 8</name>
    <dbReference type="NCBI Taxonomy" id="246199"/>
    <lineage>
        <taxon>Bacteria</taxon>
        <taxon>Bacillati</taxon>
        <taxon>Bacillota</taxon>
        <taxon>Clostridia</taxon>
        <taxon>Eubacteriales</taxon>
        <taxon>Oscillospiraceae</taxon>
        <taxon>Ruminococcus</taxon>
    </lineage>
</organism>
<comment type="caution">
    <text evidence="2">The sequence shown here is derived from an EMBL/GenBank/DDBJ whole genome shotgun (WGS) entry which is preliminary data.</text>
</comment>
<keyword evidence="3" id="KW-1185">Reference proteome</keyword>
<dbReference type="Pfam" id="PF00583">
    <property type="entry name" value="Acetyltransf_1"/>
    <property type="match status" value="1"/>
</dbReference>
<dbReference type="EMBL" id="ADKM02000024">
    <property type="protein sequence ID" value="EGC04419.1"/>
    <property type="molecule type" value="Genomic_DNA"/>
</dbReference>
<accession>E9S8J5</accession>
<feature type="domain" description="N-acetyltransferase" evidence="1">
    <location>
        <begin position="130"/>
        <end position="272"/>
    </location>
</feature>
<reference evidence="2 3" key="1">
    <citation type="submission" date="2011-02" db="EMBL/GenBank/DDBJ databases">
        <authorList>
            <person name="Nelson K.E."/>
            <person name="Sutton G."/>
            <person name="Torralba M."/>
            <person name="Durkin S."/>
            <person name="Harkins D."/>
            <person name="Montgomery R."/>
            <person name="Ziemer C."/>
            <person name="Klaassens E."/>
            <person name="Ocuiv P."/>
            <person name="Morrison M."/>
        </authorList>
    </citation>
    <scope>NUCLEOTIDE SEQUENCE [LARGE SCALE GENOMIC DNA]</scope>
    <source>
        <strain evidence="2 3">8</strain>
    </source>
</reference>
<dbReference type="STRING" id="246199.CUS_5334"/>
<protein>
    <submittedName>
        <fullName evidence="2">Acetyltransferase, GNAT family</fullName>
    </submittedName>
</protein>
<name>E9S8J5_RUMAL</name>
<dbReference type="InterPro" id="IPR000182">
    <property type="entry name" value="GNAT_dom"/>
</dbReference>
<gene>
    <name evidence="2" type="ORF">CUS_5334</name>
</gene>
<dbReference type="eggNOG" id="COG3393">
    <property type="taxonomic scope" value="Bacteria"/>
</dbReference>